<protein>
    <submittedName>
        <fullName evidence="1">Uncharacterized protein</fullName>
    </submittedName>
</protein>
<dbReference type="EMBL" id="SNVI01000001">
    <property type="protein sequence ID" value="TFE44125.1"/>
    <property type="molecule type" value="Genomic_DNA"/>
</dbReference>
<proteinExistence type="predicted"/>
<dbReference type="RefSeq" id="WP_134456004.1">
    <property type="nucleotide sequence ID" value="NZ_JBHMFL010000013.1"/>
</dbReference>
<dbReference type="Proteomes" id="UP000297385">
    <property type="component" value="Unassembled WGS sequence"/>
</dbReference>
<reference evidence="1 2" key="1">
    <citation type="submission" date="2019-03" db="EMBL/GenBank/DDBJ databases">
        <title>Complete Genome Sequence of Paraburkholderia dipogonis ICMP 19430T, a Nitrogen-fixing Symbiont of the South African Invasive Legume Dipogon lignosus in New Zealand.</title>
        <authorList>
            <person name="De Meyer S.E."/>
        </authorList>
    </citation>
    <scope>NUCLEOTIDE SEQUENCE [LARGE SCALE GENOMIC DNA]</scope>
    <source>
        <strain evidence="1 2">ICMP 19430</strain>
    </source>
</reference>
<evidence type="ECO:0000313" key="1">
    <source>
        <dbReference type="EMBL" id="TFE44125.1"/>
    </source>
</evidence>
<name>A0A4Y8N3A6_9BURK</name>
<organism evidence="1 2">
    <name type="scientific">Paraburkholderia dipogonis</name>
    <dbReference type="NCBI Taxonomy" id="1211383"/>
    <lineage>
        <taxon>Bacteria</taxon>
        <taxon>Pseudomonadati</taxon>
        <taxon>Pseudomonadota</taxon>
        <taxon>Betaproteobacteria</taxon>
        <taxon>Burkholderiales</taxon>
        <taxon>Burkholderiaceae</taxon>
        <taxon>Paraburkholderia</taxon>
    </lineage>
</organism>
<gene>
    <name evidence="1" type="ORF">E2553_03235</name>
</gene>
<comment type="caution">
    <text evidence="1">The sequence shown here is derived from an EMBL/GenBank/DDBJ whole genome shotgun (WGS) entry which is preliminary data.</text>
</comment>
<evidence type="ECO:0000313" key="2">
    <source>
        <dbReference type="Proteomes" id="UP000297385"/>
    </source>
</evidence>
<dbReference type="AlphaFoldDB" id="A0A4Y8N3A6"/>
<sequence length="112" mass="12153">MDRVSGEAFRMRCRDRPPQEETEYDGLLPILPFSKLIVATAHLRISSQCVASRAALSGGRLTKACGAAAGSAAGGVDCVLGQGTNGYLVRRQKRAWRLMLRYPDNGVPVMFL</sequence>
<accession>A0A4Y8N3A6</accession>
<dbReference type="GeneID" id="97305122"/>